<proteinExistence type="predicted"/>
<dbReference type="Proteomes" id="UP001151287">
    <property type="component" value="Unassembled WGS sequence"/>
</dbReference>
<dbReference type="SMART" id="SM00248">
    <property type="entry name" value="ANK"/>
    <property type="match status" value="2"/>
</dbReference>
<dbReference type="SUPFAM" id="SSF48403">
    <property type="entry name" value="Ankyrin repeat"/>
    <property type="match status" value="1"/>
</dbReference>
<evidence type="ECO:0000313" key="4">
    <source>
        <dbReference type="EMBL" id="KAJ1689599.1"/>
    </source>
</evidence>
<dbReference type="AlphaFoldDB" id="A0A9Q0C9K8"/>
<evidence type="ECO:0000313" key="5">
    <source>
        <dbReference type="Proteomes" id="UP001151287"/>
    </source>
</evidence>
<name>A0A9Q0C9K8_9POAL</name>
<dbReference type="InterPro" id="IPR036770">
    <property type="entry name" value="Ankyrin_rpt-contain_sf"/>
</dbReference>
<keyword evidence="2 3" id="KW-0040">ANK repeat</keyword>
<organism evidence="4 5">
    <name type="scientific">Rhynchospora breviuscula</name>
    <dbReference type="NCBI Taxonomy" id="2022672"/>
    <lineage>
        <taxon>Eukaryota</taxon>
        <taxon>Viridiplantae</taxon>
        <taxon>Streptophyta</taxon>
        <taxon>Embryophyta</taxon>
        <taxon>Tracheophyta</taxon>
        <taxon>Spermatophyta</taxon>
        <taxon>Magnoliopsida</taxon>
        <taxon>Liliopsida</taxon>
        <taxon>Poales</taxon>
        <taxon>Cyperaceae</taxon>
        <taxon>Cyperoideae</taxon>
        <taxon>Rhynchosporeae</taxon>
        <taxon>Rhynchospora</taxon>
    </lineage>
</organism>
<sequence length="196" mass="21331">MKGRHDLVTLLIQKCEELVNVVTYNSETLLHLAVKAKHSEIVELLTARYITKPVLNAKDGNGNTSLHLAVLGRQQKVIKHLLSSDIEVNSINSAGLTPLDLLLVTNNEIGDVYLGEILRAAGGKTANELGDSETIKIHSTSTDGPPTSVRKFSISGKTNEKYDSISNLMVVATLVHGNYHVCSSFNPSWGIYRIAI</sequence>
<evidence type="ECO:0000256" key="3">
    <source>
        <dbReference type="PROSITE-ProRule" id="PRU00023"/>
    </source>
</evidence>
<dbReference type="GO" id="GO:0005886">
    <property type="term" value="C:plasma membrane"/>
    <property type="evidence" value="ECO:0007669"/>
    <property type="project" value="TreeGrafter"/>
</dbReference>
<dbReference type="PANTHER" id="PTHR24186:SF38">
    <property type="entry name" value="ANKYRIN REPEAT FAMILY PROTEIN"/>
    <property type="match status" value="1"/>
</dbReference>
<keyword evidence="1" id="KW-0677">Repeat</keyword>
<dbReference type="EMBL" id="JAMQYH010000004">
    <property type="protein sequence ID" value="KAJ1689599.1"/>
    <property type="molecule type" value="Genomic_DNA"/>
</dbReference>
<evidence type="ECO:0000256" key="2">
    <source>
        <dbReference type="ARBA" id="ARBA00023043"/>
    </source>
</evidence>
<dbReference type="InterPro" id="IPR002110">
    <property type="entry name" value="Ankyrin_rpt"/>
</dbReference>
<accession>A0A9Q0C9K8</accession>
<comment type="caution">
    <text evidence="4">The sequence shown here is derived from an EMBL/GenBank/DDBJ whole genome shotgun (WGS) entry which is preliminary data.</text>
</comment>
<dbReference type="PANTHER" id="PTHR24186">
    <property type="entry name" value="PROTEIN PHOSPHATASE 1 REGULATORY SUBUNIT"/>
    <property type="match status" value="1"/>
</dbReference>
<protein>
    <submittedName>
        <fullName evidence="4">Uncharacterized protein</fullName>
    </submittedName>
</protein>
<gene>
    <name evidence="4" type="ORF">LUZ63_013754</name>
</gene>
<dbReference type="OrthoDB" id="627774at2759"/>
<dbReference type="PROSITE" id="PS50088">
    <property type="entry name" value="ANK_REPEAT"/>
    <property type="match status" value="1"/>
</dbReference>
<keyword evidence="5" id="KW-1185">Reference proteome</keyword>
<dbReference type="Pfam" id="PF12796">
    <property type="entry name" value="Ank_2"/>
    <property type="match status" value="1"/>
</dbReference>
<dbReference type="PROSITE" id="PS50297">
    <property type="entry name" value="ANK_REP_REGION"/>
    <property type="match status" value="1"/>
</dbReference>
<evidence type="ECO:0000256" key="1">
    <source>
        <dbReference type="ARBA" id="ARBA00022737"/>
    </source>
</evidence>
<dbReference type="Gene3D" id="1.25.40.20">
    <property type="entry name" value="Ankyrin repeat-containing domain"/>
    <property type="match status" value="1"/>
</dbReference>
<reference evidence="4" key="1">
    <citation type="journal article" date="2022" name="Cell">
        <title>Repeat-based holocentromeres influence genome architecture and karyotype evolution.</title>
        <authorList>
            <person name="Hofstatter P.G."/>
            <person name="Thangavel G."/>
            <person name="Lux T."/>
            <person name="Neumann P."/>
            <person name="Vondrak T."/>
            <person name="Novak P."/>
            <person name="Zhang M."/>
            <person name="Costa L."/>
            <person name="Castellani M."/>
            <person name="Scott A."/>
            <person name="Toegelov H."/>
            <person name="Fuchs J."/>
            <person name="Mata-Sucre Y."/>
            <person name="Dias Y."/>
            <person name="Vanzela A.L.L."/>
            <person name="Huettel B."/>
            <person name="Almeida C.C.S."/>
            <person name="Simkova H."/>
            <person name="Souza G."/>
            <person name="Pedrosa-Harand A."/>
            <person name="Macas J."/>
            <person name="Mayer K.F.X."/>
            <person name="Houben A."/>
            <person name="Marques A."/>
        </authorList>
    </citation>
    <scope>NUCLEOTIDE SEQUENCE</scope>
    <source>
        <strain evidence="4">RhyBre1mFocal</strain>
    </source>
</reference>
<feature type="repeat" description="ANK" evidence="3">
    <location>
        <begin position="61"/>
        <end position="93"/>
    </location>
</feature>